<evidence type="ECO:0000313" key="1">
    <source>
        <dbReference type="EMBL" id="CAI9936804.1"/>
    </source>
</evidence>
<gene>
    <name evidence="1" type="ORF">HINF_LOCUS24449</name>
    <name evidence="2" type="ORF">HINF_LOCUS30125</name>
</gene>
<reference evidence="2 3" key="2">
    <citation type="submission" date="2024-07" db="EMBL/GenBank/DDBJ databases">
        <authorList>
            <person name="Akdeniz Z."/>
        </authorList>
    </citation>
    <scope>NUCLEOTIDE SEQUENCE [LARGE SCALE GENOMIC DNA]</scope>
</reference>
<accession>A0AA86U1K0</accession>
<comment type="caution">
    <text evidence="1">The sequence shown here is derived from an EMBL/GenBank/DDBJ whole genome shotgun (WGS) entry which is preliminary data.</text>
</comment>
<dbReference type="AlphaFoldDB" id="A0AA86U1K0"/>
<reference evidence="1" key="1">
    <citation type="submission" date="2023-06" db="EMBL/GenBank/DDBJ databases">
        <authorList>
            <person name="Kurt Z."/>
        </authorList>
    </citation>
    <scope>NUCLEOTIDE SEQUENCE</scope>
</reference>
<dbReference type="EMBL" id="CATOUU010000642">
    <property type="protein sequence ID" value="CAI9936804.1"/>
    <property type="molecule type" value="Genomic_DNA"/>
</dbReference>
<organism evidence="1">
    <name type="scientific">Hexamita inflata</name>
    <dbReference type="NCBI Taxonomy" id="28002"/>
    <lineage>
        <taxon>Eukaryota</taxon>
        <taxon>Metamonada</taxon>
        <taxon>Diplomonadida</taxon>
        <taxon>Hexamitidae</taxon>
        <taxon>Hexamitinae</taxon>
        <taxon>Hexamita</taxon>
    </lineage>
</organism>
<protein>
    <submittedName>
        <fullName evidence="2">Hypothetical_protein</fullName>
    </submittedName>
</protein>
<evidence type="ECO:0000313" key="3">
    <source>
        <dbReference type="Proteomes" id="UP001642409"/>
    </source>
</evidence>
<evidence type="ECO:0000313" key="2">
    <source>
        <dbReference type="EMBL" id="CAL6025287.1"/>
    </source>
</evidence>
<name>A0AA86U1K0_9EUKA</name>
<dbReference type="EMBL" id="CAXDID020000098">
    <property type="protein sequence ID" value="CAL6025287.1"/>
    <property type="molecule type" value="Genomic_DNA"/>
</dbReference>
<sequence length="139" mass="16493">MNLENNQKQSDDEIQNMQYEKHVNRIKNGTLKIKKDEMIFRLPNASNLTNYMQLAVIKYPSSTPLARVVLFSKQINAKSKTFLESSKIYRQNHFFSLTTKQKTQVLFKILNQWTLYKLVIIKQKIFLLQTTQLIQNFFS</sequence>
<proteinExistence type="predicted"/>
<dbReference type="Proteomes" id="UP001642409">
    <property type="component" value="Unassembled WGS sequence"/>
</dbReference>
<keyword evidence="3" id="KW-1185">Reference proteome</keyword>